<dbReference type="EMBL" id="JBHSJF010000006">
    <property type="protein sequence ID" value="MFC5068452.1"/>
    <property type="molecule type" value="Genomic_DNA"/>
</dbReference>
<dbReference type="InterPro" id="IPR015315">
    <property type="entry name" value="DUF1963"/>
</dbReference>
<dbReference type="PANTHER" id="PTHR36436:SF6">
    <property type="entry name" value="SLL5081 PROTEIN"/>
    <property type="match status" value="1"/>
</dbReference>
<dbReference type="Gene3D" id="2.30.320.10">
    <property type="entry name" value="YwqG-like"/>
    <property type="match status" value="1"/>
</dbReference>
<dbReference type="InterPro" id="IPR035948">
    <property type="entry name" value="YwqG-like_sf"/>
</dbReference>
<dbReference type="PANTHER" id="PTHR36436">
    <property type="entry name" value="SLL5081 PROTEIN"/>
    <property type="match status" value="1"/>
</dbReference>
<name>A0ABV9Z1R5_9HYPH</name>
<comment type="caution">
    <text evidence="1">The sequence shown here is derived from an EMBL/GenBank/DDBJ whole genome shotgun (WGS) entry which is preliminary data.</text>
</comment>
<dbReference type="RefSeq" id="WP_114955651.1">
    <property type="nucleotide sequence ID" value="NZ_JBHSJF010000006.1"/>
</dbReference>
<accession>A0ABV9Z1R5</accession>
<organism evidence="1 2">
    <name type="scientific">Flaviflagellibacter deserti</name>
    <dbReference type="NCBI Taxonomy" id="2267266"/>
    <lineage>
        <taxon>Bacteria</taxon>
        <taxon>Pseudomonadati</taxon>
        <taxon>Pseudomonadota</taxon>
        <taxon>Alphaproteobacteria</taxon>
        <taxon>Hyphomicrobiales</taxon>
        <taxon>Flaviflagellibacter</taxon>
    </lineage>
</organism>
<gene>
    <name evidence="1" type="ORF">ACFPFW_10565</name>
</gene>
<evidence type="ECO:0000313" key="2">
    <source>
        <dbReference type="Proteomes" id="UP001595796"/>
    </source>
</evidence>
<sequence>MSFSVRGKVALKIELRRAGGYLMELVNEIAQLSREIKETAHIGRTNRLITRQNRLYEQAEASPANTELFRALLNHPDPDVQMTTAWYCGWRRFMVQDAEATVSGLVARGGEIGSRAARWLDSRERMAAGISRALEIPRVLPFPGAPACHSRDAVIGAIRTRFSGRRVEEMSALIRRAILLRPTEAANDPRSSRFGGLPIMAPGHSWPEGELEPLVFIGQINCAELYAAVGETPLPSEGLVQFFCDHDDVHGCEPTFEYAVIYCPSADGLRLTEPPVEDFEPTVQCGLAFYETMELPHPNSSAIQALRLDDTETSLYEAMYGELFAEPGKNWKYHCDNSKLFGWPDLLQGDLVDYSYVEPDFDLLLQIGEYHDGASSQSWGPGGIVYAAISDDDLGKRDFTNAQIVTQVT</sequence>
<evidence type="ECO:0000313" key="1">
    <source>
        <dbReference type="EMBL" id="MFC5068452.1"/>
    </source>
</evidence>
<keyword evidence="2" id="KW-1185">Reference proteome</keyword>
<dbReference type="Pfam" id="PF09234">
    <property type="entry name" value="DUF1963"/>
    <property type="match status" value="1"/>
</dbReference>
<dbReference type="Proteomes" id="UP001595796">
    <property type="component" value="Unassembled WGS sequence"/>
</dbReference>
<proteinExistence type="predicted"/>
<protein>
    <submittedName>
        <fullName evidence="1">DUF1963 domain-containing protein</fullName>
    </submittedName>
</protein>
<reference evidence="2" key="1">
    <citation type="journal article" date="2019" name="Int. J. Syst. Evol. Microbiol.">
        <title>The Global Catalogue of Microorganisms (GCM) 10K type strain sequencing project: providing services to taxonomists for standard genome sequencing and annotation.</title>
        <authorList>
            <consortium name="The Broad Institute Genomics Platform"/>
            <consortium name="The Broad Institute Genome Sequencing Center for Infectious Disease"/>
            <person name="Wu L."/>
            <person name="Ma J."/>
        </authorList>
    </citation>
    <scope>NUCLEOTIDE SEQUENCE [LARGE SCALE GENOMIC DNA]</scope>
    <source>
        <strain evidence="2">CGMCC 1.16444</strain>
    </source>
</reference>
<dbReference type="SUPFAM" id="SSF103032">
    <property type="entry name" value="Hypothetical protein YwqG"/>
    <property type="match status" value="1"/>
</dbReference>